<organism evidence="2 3">
    <name type="scientific">Tessaracoccus oleiagri</name>
    <dbReference type="NCBI Taxonomy" id="686624"/>
    <lineage>
        <taxon>Bacteria</taxon>
        <taxon>Bacillati</taxon>
        <taxon>Actinomycetota</taxon>
        <taxon>Actinomycetes</taxon>
        <taxon>Propionibacteriales</taxon>
        <taxon>Propionibacteriaceae</taxon>
        <taxon>Tessaracoccus</taxon>
    </lineage>
</organism>
<dbReference type="EMBL" id="FNGP01000002">
    <property type="protein sequence ID" value="SDL32820.1"/>
    <property type="molecule type" value="Genomic_DNA"/>
</dbReference>
<keyword evidence="3" id="KW-1185">Reference proteome</keyword>
<sequence length="255" mass="27679">MPVEGGSTRRRHRGWRVLGMIALVLAAAVVLYLGVRGLINVCNQVRAGDAADRAYARALPDTEAWGAQARGTLEPVLGAPVGWRQEVACRVHPQLGGWFAYDHLHSCSMRRTEVFAVSGEREARAALALVPAEVRVMVLGDPIPAHQSRGCLWLYEQPWGSPTGDRSVRLTADLQEPGTDRCRSLDPYAEETLDSRFALHSEGNLDDRSLAGETVLVLVREQSLGTTNLGCSAFSVIFCQVPLLARAQLPSALDG</sequence>
<name>A0A1G9J5N6_9ACTN</name>
<keyword evidence="1" id="KW-0472">Membrane</keyword>
<evidence type="ECO:0000313" key="3">
    <source>
        <dbReference type="Proteomes" id="UP000199475"/>
    </source>
</evidence>
<keyword evidence="1" id="KW-0812">Transmembrane</keyword>
<feature type="transmembrane region" description="Helical" evidence="1">
    <location>
        <begin position="17"/>
        <end position="35"/>
    </location>
</feature>
<gene>
    <name evidence="2" type="ORF">SAMN04488242_1049</name>
</gene>
<dbReference type="AlphaFoldDB" id="A0A1G9J5N6"/>
<protein>
    <submittedName>
        <fullName evidence="2">Uncharacterized protein</fullName>
    </submittedName>
</protein>
<dbReference type="Proteomes" id="UP000199475">
    <property type="component" value="Unassembled WGS sequence"/>
</dbReference>
<keyword evidence="1" id="KW-1133">Transmembrane helix</keyword>
<evidence type="ECO:0000256" key="1">
    <source>
        <dbReference type="SAM" id="Phobius"/>
    </source>
</evidence>
<evidence type="ECO:0000313" key="2">
    <source>
        <dbReference type="EMBL" id="SDL32820.1"/>
    </source>
</evidence>
<proteinExistence type="predicted"/>
<reference evidence="3" key="1">
    <citation type="submission" date="2016-10" db="EMBL/GenBank/DDBJ databases">
        <authorList>
            <person name="Varghese N."/>
            <person name="Submissions S."/>
        </authorList>
    </citation>
    <scope>NUCLEOTIDE SEQUENCE [LARGE SCALE GENOMIC DNA]</scope>
    <source>
        <strain evidence="3">CGMCC 1.9159</strain>
    </source>
</reference>
<dbReference type="RefSeq" id="WP_093249662.1">
    <property type="nucleotide sequence ID" value="NZ_FNGP01000002.1"/>
</dbReference>
<accession>A0A1G9J5N6</accession>